<protein>
    <submittedName>
        <fullName evidence="1">Uncharacterized protein</fullName>
    </submittedName>
</protein>
<dbReference type="EMBL" id="VSSQ01051991">
    <property type="protein sequence ID" value="MPN06098.1"/>
    <property type="molecule type" value="Genomic_DNA"/>
</dbReference>
<sequence>MDAAARQQLLLEKSVAADVVLAEDIDGVGVFHRTGAGAHDPAHHLVIGDVVAGGLGNTLVALTGEGDAGYAVVGLHGCGHRVDIVADEAHGAGGANENRLGVENFDGLLAGLAQLLFAAEYDVRLLHIGGEHVLDHHGHVLLMLALNGGARLVAPSAPGIVAAADGSVGDGDYVLNGAYHHALTAGVAAAALGHNTGQRPGVGAHLGDAAVLGDDQHMLLPVFINSGAVFFQHSVSWIHSVSPPWETFFRGPYRRYGYGRPPVLQ</sequence>
<accession>A0A645EVM7</accession>
<evidence type="ECO:0000313" key="1">
    <source>
        <dbReference type="EMBL" id="MPN06098.1"/>
    </source>
</evidence>
<name>A0A645EVM7_9ZZZZ</name>
<dbReference type="AlphaFoldDB" id="A0A645EVM7"/>
<reference evidence="1" key="1">
    <citation type="submission" date="2019-08" db="EMBL/GenBank/DDBJ databases">
        <authorList>
            <person name="Kucharzyk K."/>
            <person name="Murdoch R.W."/>
            <person name="Higgins S."/>
            <person name="Loffler F."/>
        </authorList>
    </citation>
    <scope>NUCLEOTIDE SEQUENCE</scope>
</reference>
<comment type="caution">
    <text evidence="1">The sequence shown here is derived from an EMBL/GenBank/DDBJ whole genome shotgun (WGS) entry which is preliminary data.</text>
</comment>
<gene>
    <name evidence="1" type="ORF">SDC9_153353</name>
</gene>
<proteinExistence type="predicted"/>
<organism evidence="1">
    <name type="scientific">bioreactor metagenome</name>
    <dbReference type="NCBI Taxonomy" id="1076179"/>
    <lineage>
        <taxon>unclassified sequences</taxon>
        <taxon>metagenomes</taxon>
        <taxon>ecological metagenomes</taxon>
    </lineage>
</organism>